<gene>
    <name evidence="1" type="ORF">AHMF7605_03380</name>
</gene>
<sequence>MDNILHQAYSSEKFRQQGHKLIDYLADFLDNAPAGQEEEKVFPWLEPNQQLTFCRIFKSH</sequence>
<dbReference type="OrthoDB" id="9803665at2"/>
<name>A0A2T2YAV7_9BACT</name>
<accession>A0A2T2YAV7</accession>
<dbReference type="RefSeq" id="WP_106926448.1">
    <property type="nucleotide sequence ID" value="NZ_PYFT01000001.1"/>
</dbReference>
<organism evidence="1 2">
    <name type="scientific">Adhaeribacter arboris</name>
    <dbReference type="NCBI Taxonomy" id="2072846"/>
    <lineage>
        <taxon>Bacteria</taxon>
        <taxon>Pseudomonadati</taxon>
        <taxon>Bacteroidota</taxon>
        <taxon>Cytophagia</taxon>
        <taxon>Cytophagales</taxon>
        <taxon>Hymenobacteraceae</taxon>
        <taxon>Adhaeribacter</taxon>
    </lineage>
</organism>
<proteinExistence type="predicted"/>
<keyword evidence="2" id="KW-1185">Reference proteome</keyword>
<protein>
    <submittedName>
        <fullName evidence="1">Uncharacterized protein</fullName>
    </submittedName>
</protein>
<dbReference type="EMBL" id="PYFT01000001">
    <property type="protein sequence ID" value="PSR52633.1"/>
    <property type="molecule type" value="Genomic_DNA"/>
</dbReference>
<reference evidence="1 2" key="1">
    <citation type="submission" date="2018-03" db="EMBL/GenBank/DDBJ databases">
        <title>Adhaeribacter sp. HMF7605 Genome sequencing and assembly.</title>
        <authorList>
            <person name="Kang H."/>
            <person name="Kang J."/>
            <person name="Cha I."/>
            <person name="Kim H."/>
            <person name="Joh K."/>
        </authorList>
    </citation>
    <scope>NUCLEOTIDE SEQUENCE [LARGE SCALE GENOMIC DNA]</scope>
    <source>
        <strain evidence="1 2">HMF7605</strain>
    </source>
</reference>
<dbReference type="AlphaFoldDB" id="A0A2T2YAV7"/>
<evidence type="ECO:0000313" key="1">
    <source>
        <dbReference type="EMBL" id="PSR52633.1"/>
    </source>
</evidence>
<dbReference type="Proteomes" id="UP000240357">
    <property type="component" value="Unassembled WGS sequence"/>
</dbReference>
<evidence type="ECO:0000313" key="2">
    <source>
        <dbReference type="Proteomes" id="UP000240357"/>
    </source>
</evidence>
<comment type="caution">
    <text evidence="1">The sequence shown here is derived from an EMBL/GenBank/DDBJ whole genome shotgun (WGS) entry which is preliminary data.</text>
</comment>